<feature type="domain" description="N-acetyltransferase" evidence="3">
    <location>
        <begin position="1"/>
        <end position="148"/>
    </location>
</feature>
<dbReference type="EMBL" id="LUUJ01000068">
    <property type="protein sequence ID" value="OAI17317.1"/>
    <property type="molecule type" value="Genomic_DNA"/>
</dbReference>
<keyword evidence="1 4" id="KW-0808">Transferase</keyword>
<protein>
    <submittedName>
        <fullName evidence="4">GCN5 family acetyltransferase</fullName>
    </submittedName>
</protein>
<dbReference type="OrthoDB" id="9805924at2"/>
<dbReference type="AlphaFoldDB" id="A0A177NH82"/>
<dbReference type="InterPro" id="IPR016181">
    <property type="entry name" value="Acyl_CoA_acyltransferase"/>
</dbReference>
<evidence type="ECO:0000256" key="2">
    <source>
        <dbReference type="ARBA" id="ARBA00023315"/>
    </source>
</evidence>
<dbReference type="RefSeq" id="WP_064040286.1">
    <property type="nucleotide sequence ID" value="NZ_LUUJ01000068.1"/>
</dbReference>
<dbReference type="Gene3D" id="3.40.630.30">
    <property type="match status" value="1"/>
</dbReference>
<evidence type="ECO:0000259" key="3">
    <source>
        <dbReference type="PROSITE" id="PS51186"/>
    </source>
</evidence>
<dbReference type="Proteomes" id="UP000077857">
    <property type="component" value="Unassembled WGS sequence"/>
</dbReference>
<dbReference type="PANTHER" id="PTHR43877:SF1">
    <property type="entry name" value="ACETYLTRANSFERASE"/>
    <property type="match status" value="1"/>
</dbReference>
<comment type="caution">
    <text evidence="4">The sequence shown here is derived from an EMBL/GenBank/DDBJ whole genome shotgun (WGS) entry which is preliminary data.</text>
</comment>
<reference evidence="4 5" key="1">
    <citation type="submission" date="2016-03" db="EMBL/GenBank/DDBJ databases">
        <authorList>
            <person name="Ploux O."/>
        </authorList>
    </citation>
    <scope>NUCLEOTIDE SEQUENCE [LARGE SCALE GENOMIC DNA]</scope>
    <source>
        <strain evidence="4 5">R-45378</strain>
    </source>
</reference>
<proteinExistence type="predicted"/>
<dbReference type="PROSITE" id="PS51186">
    <property type="entry name" value="GNAT"/>
    <property type="match status" value="1"/>
</dbReference>
<dbReference type="CDD" id="cd04301">
    <property type="entry name" value="NAT_SF"/>
    <property type="match status" value="1"/>
</dbReference>
<dbReference type="Pfam" id="PF00583">
    <property type="entry name" value="Acetyltransf_1"/>
    <property type="match status" value="1"/>
</dbReference>
<gene>
    <name evidence="4" type="ORF">A1507_11065</name>
</gene>
<evidence type="ECO:0000313" key="4">
    <source>
        <dbReference type="EMBL" id="OAI17317.1"/>
    </source>
</evidence>
<sequence length="148" mass="16520">MQIDIAAAADIPALCRLLAQLFEQEAEFVADETAQRRGLSRIIADPQLGRIFVARRDGEILGMVNLLFSVSTALGAPVAWLEDMVVDARFRRGAVGSALLQHAVEFAQQRGCRRITLLTDADNSAAQRFYRRHGFELSPMRPMRRLLP</sequence>
<evidence type="ECO:0000256" key="1">
    <source>
        <dbReference type="ARBA" id="ARBA00022679"/>
    </source>
</evidence>
<dbReference type="GO" id="GO:0016747">
    <property type="term" value="F:acyltransferase activity, transferring groups other than amino-acyl groups"/>
    <property type="evidence" value="ECO:0007669"/>
    <property type="project" value="InterPro"/>
</dbReference>
<dbReference type="PANTHER" id="PTHR43877">
    <property type="entry name" value="AMINOALKYLPHOSPHONATE N-ACETYLTRANSFERASE-RELATED-RELATED"/>
    <property type="match status" value="1"/>
</dbReference>
<dbReference type="SUPFAM" id="SSF55729">
    <property type="entry name" value="Acyl-CoA N-acyltransferases (Nat)"/>
    <property type="match status" value="1"/>
</dbReference>
<dbReference type="InterPro" id="IPR000182">
    <property type="entry name" value="GNAT_dom"/>
</dbReference>
<dbReference type="InterPro" id="IPR050832">
    <property type="entry name" value="Bact_Acetyltransf"/>
</dbReference>
<keyword evidence="2" id="KW-0012">Acyltransferase</keyword>
<name>A0A177NH82_9GAMM</name>
<organism evidence="4 5">
    <name type="scientific">Methylomonas koyamae</name>
    <dbReference type="NCBI Taxonomy" id="702114"/>
    <lineage>
        <taxon>Bacteria</taxon>
        <taxon>Pseudomonadati</taxon>
        <taxon>Pseudomonadota</taxon>
        <taxon>Gammaproteobacteria</taxon>
        <taxon>Methylococcales</taxon>
        <taxon>Methylococcaceae</taxon>
        <taxon>Methylomonas</taxon>
    </lineage>
</organism>
<evidence type="ECO:0000313" key="5">
    <source>
        <dbReference type="Proteomes" id="UP000077857"/>
    </source>
</evidence>
<accession>A0A177NH82</accession>